<sequence length="181" mass="20709">MNIIQPQMLEQVTANLANFAYDPINWTYLHEAQALEVFLELLETHNQSLQLHGIAALCNICLDRTAEQFIIEPKHTSIIIDLFLRTEHLEIVLHSIALFLQILSSDVQETLKYKELLVTPALLKRIQHWRQEAKDKRVVNLCVVFLEQFGRRIQITEIDNVQSAPPVEPSSVQSSEAGSNN</sequence>
<accession>A0A6J2TJP3</accession>
<dbReference type="Gene3D" id="1.25.10.10">
    <property type="entry name" value="Leucine-rich Repeat Variant"/>
    <property type="match status" value="1"/>
</dbReference>
<proteinExistence type="predicted"/>
<dbReference type="InterPro" id="IPR016024">
    <property type="entry name" value="ARM-type_fold"/>
</dbReference>
<evidence type="ECO:0000313" key="1">
    <source>
        <dbReference type="Proteomes" id="UP000504634"/>
    </source>
</evidence>
<dbReference type="GeneID" id="115625342"/>
<dbReference type="InterPro" id="IPR042462">
    <property type="entry name" value="ARMC7"/>
</dbReference>
<gene>
    <name evidence="2" type="primary">LOC115625342</name>
</gene>
<name>A0A6J2TJP3_DROLE</name>
<dbReference type="RefSeq" id="XP_030376229.1">
    <property type="nucleotide sequence ID" value="XM_030520369.1"/>
</dbReference>
<dbReference type="PANTHER" id="PTHR46263">
    <property type="entry name" value="ARMADILLO REPEAT-CONTAINING PROTEIN 7"/>
    <property type="match status" value="1"/>
</dbReference>
<dbReference type="AlphaFoldDB" id="A0A6J2TJP3"/>
<dbReference type="SUPFAM" id="SSF48371">
    <property type="entry name" value="ARM repeat"/>
    <property type="match status" value="1"/>
</dbReference>
<protein>
    <submittedName>
        <fullName evidence="2">Armadillo repeat-containing protein 7 isoform X1</fullName>
    </submittedName>
</protein>
<dbReference type="InterPro" id="IPR011989">
    <property type="entry name" value="ARM-like"/>
</dbReference>
<organism evidence="1 2">
    <name type="scientific">Drosophila lebanonensis</name>
    <name type="common">Fruit fly</name>
    <name type="synonym">Scaptodrosophila lebanonensis</name>
    <dbReference type="NCBI Taxonomy" id="7225"/>
    <lineage>
        <taxon>Eukaryota</taxon>
        <taxon>Metazoa</taxon>
        <taxon>Ecdysozoa</taxon>
        <taxon>Arthropoda</taxon>
        <taxon>Hexapoda</taxon>
        <taxon>Insecta</taxon>
        <taxon>Pterygota</taxon>
        <taxon>Neoptera</taxon>
        <taxon>Endopterygota</taxon>
        <taxon>Diptera</taxon>
        <taxon>Brachycera</taxon>
        <taxon>Muscomorpha</taxon>
        <taxon>Ephydroidea</taxon>
        <taxon>Drosophilidae</taxon>
        <taxon>Scaptodrosophila</taxon>
    </lineage>
</organism>
<keyword evidence="1" id="KW-1185">Reference proteome</keyword>
<dbReference type="PANTHER" id="PTHR46263:SF1">
    <property type="entry name" value="ARMADILLO REPEAT-CONTAINING PROTEIN 7"/>
    <property type="match status" value="1"/>
</dbReference>
<dbReference type="Proteomes" id="UP000504634">
    <property type="component" value="Unplaced"/>
</dbReference>
<reference evidence="2" key="1">
    <citation type="submission" date="2025-08" db="UniProtKB">
        <authorList>
            <consortium name="RefSeq"/>
        </authorList>
    </citation>
    <scope>IDENTIFICATION</scope>
    <source>
        <strain evidence="2">11010-0011.00</strain>
        <tissue evidence="2">Whole body</tissue>
    </source>
</reference>
<evidence type="ECO:0000313" key="2">
    <source>
        <dbReference type="RefSeq" id="XP_030376229.1"/>
    </source>
</evidence>